<sequence length="37" mass="3998">MKITSYLLFLSSLLAAVMMAAGKPVPNEQSTTPCVRK</sequence>
<feature type="signal peptide" evidence="1">
    <location>
        <begin position="1"/>
        <end position="22"/>
    </location>
</feature>
<keyword evidence="1" id="KW-0732">Signal</keyword>
<dbReference type="EnsemblMetazoa" id="CPIJ008471-RA">
    <property type="protein sequence ID" value="CPIJ008471-PA"/>
    <property type="gene ID" value="CPIJ008471"/>
</dbReference>
<dbReference type="HOGENOM" id="CLU_3351593_0_0_1"/>
<organism evidence="2">
    <name type="scientific">Culex quinquefasciatus</name>
    <name type="common">Southern house mosquito</name>
    <name type="synonym">Culex pungens</name>
    <dbReference type="NCBI Taxonomy" id="7176"/>
    <lineage>
        <taxon>Eukaryota</taxon>
        <taxon>Metazoa</taxon>
        <taxon>Ecdysozoa</taxon>
        <taxon>Arthropoda</taxon>
        <taxon>Hexapoda</taxon>
        <taxon>Insecta</taxon>
        <taxon>Pterygota</taxon>
        <taxon>Neoptera</taxon>
        <taxon>Endopterygota</taxon>
        <taxon>Diptera</taxon>
        <taxon>Nematocera</taxon>
        <taxon>Culicoidea</taxon>
        <taxon>Culicidae</taxon>
        <taxon>Culicinae</taxon>
        <taxon>Culicini</taxon>
        <taxon>Culex</taxon>
        <taxon>Culex</taxon>
    </lineage>
</organism>
<proteinExistence type="evidence at transcript level"/>
<name>Q6TRZ1_CULQU</name>
<reference evidence="3" key="2">
    <citation type="submission" date="2007-03" db="EMBL/GenBank/DDBJ databases">
        <title>Annotation of Culex pipiens quinquefasciatus.</title>
        <authorList>
            <consortium name="The Broad Institute Genome Sequencing Platform"/>
            <person name="Atkinson P.W."/>
            <person name="Hemingway J."/>
            <person name="Christensen B.M."/>
            <person name="Higgs S."/>
            <person name="Kodira C."/>
            <person name="Hannick L."/>
            <person name="Megy K."/>
            <person name="O'Leary S."/>
            <person name="Pearson M."/>
            <person name="Haas B.J."/>
            <person name="Mauceli E."/>
            <person name="Wortman J.R."/>
            <person name="Lee N.H."/>
            <person name="Guigo R."/>
            <person name="Stanke M."/>
            <person name="Alvarado L."/>
            <person name="Amedeo P."/>
            <person name="Antoine C.H."/>
            <person name="Arensburger P."/>
            <person name="Bidwell S.L."/>
            <person name="Crawford M."/>
            <person name="Camaro F."/>
            <person name="Devon K."/>
            <person name="Engels R."/>
            <person name="Hammond M."/>
            <person name="Howarth C."/>
            <person name="Koehrsen M."/>
            <person name="Lawson D."/>
            <person name="Montgomery P."/>
            <person name="Nene V."/>
            <person name="Nusbaum C."/>
            <person name="Puiu D."/>
            <person name="Romero-Severson J."/>
            <person name="Severson D.W."/>
            <person name="Shumway M."/>
            <person name="Sisk P."/>
            <person name="Stolte C."/>
            <person name="Zeng Q."/>
            <person name="Eisenstadt E."/>
            <person name="Fraser-Liggett C."/>
            <person name="Strausberg R."/>
            <person name="Galagan J."/>
            <person name="Birren B."/>
            <person name="Collins F.H."/>
        </authorList>
    </citation>
    <scope>NUCLEOTIDE SEQUENCE [LARGE SCALE GENOMIC DNA]</scope>
    <source>
        <strain evidence="3">JHB</strain>
    </source>
</reference>
<accession>Q6TRZ1</accession>
<reference evidence="2" key="1">
    <citation type="submission" date="2003-09" db="EMBL/GenBank/DDBJ databases">
        <title>An insight into the salivary transcriptome and proteome of the adult female mosquito Culex pipiens quinquefasciatus.</title>
        <authorList>
            <person name="Ribeiro J.M.C."/>
            <person name="Charlab R."/>
            <person name="Pham V.M."/>
            <person name="Garfield M.K."/>
            <person name="Valenzuela J.G."/>
        </authorList>
    </citation>
    <scope>NUCLEOTIDE SEQUENCE</scope>
    <source>
        <strain evidence="2">Vero Beach</strain>
        <tissue evidence="2">Salivary gland</tissue>
    </source>
</reference>
<dbReference type="EMBL" id="AY388558">
    <property type="protein sequence ID" value="AAR18446.1"/>
    <property type="molecule type" value="mRNA"/>
</dbReference>
<dbReference type="KEGG" id="cqu:CpipJ_CPIJ008471"/>
<dbReference type="EMBL" id="DS232004">
    <property type="protein sequence ID" value="EDS31388.1"/>
    <property type="molecule type" value="Genomic_DNA"/>
</dbReference>
<evidence type="ECO:0000313" key="5">
    <source>
        <dbReference type="Proteomes" id="UP000002320"/>
    </source>
</evidence>
<dbReference type="VEuPathDB" id="VectorBase:CPIJ008471"/>
<feature type="chain" id="PRO_5011425900" evidence="1">
    <location>
        <begin position="23"/>
        <end position="37"/>
    </location>
</feature>
<evidence type="ECO:0000256" key="1">
    <source>
        <dbReference type="SAM" id="SignalP"/>
    </source>
</evidence>
<gene>
    <name evidence="4" type="primary">6040711</name>
    <name evidence="3" type="ORF">CpipJ_CPIJ008471</name>
</gene>
<evidence type="ECO:0000313" key="4">
    <source>
        <dbReference type="EnsemblMetazoa" id="CPIJ008471-PA"/>
    </source>
</evidence>
<keyword evidence="5" id="KW-1185">Reference proteome</keyword>
<dbReference type="AlphaFoldDB" id="Q6TRZ1"/>
<dbReference type="InParanoid" id="Q6TRZ1"/>
<evidence type="ECO:0000313" key="3">
    <source>
        <dbReference type="EMBL" id="EDS31388.1"/>
    </source>
</evidence>
<dbReference type="Proteomes" id="UP000002320">
    <property type="component" value="Unassembled WGS sequence"/>
</dbReference>
<evidence type="ECO:0000313" key="2">
    <source>
        <dbReference type="EMBL" id="AAR18446.1"/>
    </source>
</evidence>
<reference evidence="4" key="3">
    <citation type="submission" date="2021-02" db="UniProtKB">
        <authorList>
            <consortium name="EnsemblMetazoa"/>
        </authorList>
    </citation>
    <scope>IDENTIFICATION</scope>
    <source>
        <strain evidence="4">JHB</strain>
    </source>
</reference>
<protein>
    <submittedName>
        <fullName evidence="2 4">Putative 1.7 kDa basic salivary petide</fullName>
    </submittedName>
</protein>